<keyword evidence="1" id="KW-0732">Signal</keyword>
<dbReference type="SUPFAM" id="SSF57256">
    <property type="entry name" value="Elafin-like"/>
    <property type="match status" value="3"/>
</dbReference>
<dbReference type="Ensembl" id="ENSPMGT00000000284.1">
    <property type="protein sequence ID" value="ENSPMGP00000000269.1"/>
    <property type="gene ID" value="ENSPMGG00000000237.1"/>
</dbReference>
<dbReference type="PROSITE" id="PS51390">
    <property type="entry name" value="WAP"/>
    <property type="match status" value="3"/>
</dbReference>
<feature type="chain" id="PRO_5017414077" description="WAP domain-containing protein" evidence="1">
    <location>
        <begin position="22"/>
        <end position="172"/>
    </location>
</feature>
<dbReference type="AlphaFoldDB" id="A0A3B3Z6V2"/>
<protein>
    <recommendedName>
        <fullName evidence="2">WAP domain-containing protein</fullName>
    </recommendedName>
</protein>
<feature type="signal peptide" evidence="1">
    <location>
        <begin position="1"/>
        <end position="21"/>
    </location>
</feature>
<dbReference type="GO" id="GO:0045087">
    <property type="term" value="P:innate immune response"/>
    <property type="evidence" value="ECO:0007669"/>
    <property type="project" value="TreeGrafter"/>
</dbReference>
<feature type="domain" description="WAP" evidence="2">
    <location>
        <begin position="120"/>
        <end position="166"/>
    </location>
</feature>
<dbReference type="Proteomes" id="UP000261520">
    <property type="component" value="Unplaced"/>
</dbReference>
<accession>A0A3B3Z6V2</accession>
<feature type="domain" description="WAP" evidence="2">
    <location>
        <begin position="25"/>
        <end position="73"/>
    </location>
</feature>
<keyword evidence="4" id="KW-1185">Reference proteome</keyword>
<dbReference type="PRINTS" id="PR00003">
    <property type="entry name" value="4DISULPHCORE"/>
</dbReference>
<dbReference type="InterPro" id="IPR008197">
    <property type="entry name" value="WAP_dom"/>
</dbReference>
<name>A0A3B3Z6V2_9GOBI</name>
<evidence type="ECO:0000313" key="3">
    <source>
        <dbReference type="Ensembl" id="ENSPMGP00000000269.1"/>
    </source>
</evidence>
<dbReference type="Pfam" id="PF00095">
    <property type="entry name" value="WAP"/>
    <property type="match status" value="3"/>
</dbReference>
<proteinExistence type="predicted"/>
<reference evidence="3" key="1">
    <citation type="submission" date="2025-08" db="UniProtKB">
        <authorList>
            <consortium name="Ensembl"/>
        </authorList>
    </citation>
    <scope>IDENTIFICATION</scope>
</reference>
<organism evidence="3 4">
    <name type="scientific">Periophthalmus magnuspinnatus</name>
    <dbReference type="NCBI Taxonomy" id="409849"/>
    <lineage>
        <taxon>Eukaryota</taxon>
        <taxon>Metazoa</taxon>
        <taxon>Chordata</taxon>
        <taxon>Craniata</taxon>
        <taxon>Vertebrata</taxon>
        <taxon>Euteleostomi</taxon>
        <taxon>Actinopterygii</taxon>
        <taxon>Neopterygii</taxon>
        <taxon>Teleostei</taxon>
        <taxon>Neoteleostei</taxon>
        <taxon>Acanthomorphata</taxon>
        <taxon>Gobiaria</taxon>
        <taxon>Gobiiformes</taxon>
        <taxon>Gobioidei</taxon>
        <taxon>Gobiidae</taxon>
        <taxon>Oxudercinae</taxon>
        <taxon>Periophthalmus</taxon>
    </lineage>
</organism>
<dbReference type="PANTHER" id="PTHR19441:SF95">
    <property type="entry name" value="PERLWAPIN ISOFORM X1"/>
    <property type="match status" value="1"/>
</dbReference>
<evidence type="ECO:0000313" key="4">
    <source>
        <dbReference type="Proteomes" id="UP000261520"/>
    </source>
</evidence>
<dbReference type="PANTHER" id="PTHR19441">
    <property type="entry name" value="WHEY ACDIC PROTEIN WAP"/>
    <property type="match status" value="1"/>
</dbReference>
<feature type="domain" description="WAP" evidence="2">
    <location>
        <begin position="74"/>
        <end position="119"/>
    </location>
</feature>
<evidence type="ECO:0000259" key="2">
    <source>
        <dbReference type="PROSITE" id="PS51390"/>
    </source>
</evidence>
<dbReference type="GO" id="GO:0004867">
    <property type="term" value="F:serine-type endopeptidase inhibitor activity"/>
    <property type="evidence" value="ECO:0007669"/>
    <property type="project" value="TreeGrafter"/>
</dbReference>
<evidence type="ECO:0000256" key="1">
    <source>
        <dbReference type="SAM" id="SignalP"/>
    </source>
</evidence>
<sequence>MVRSVLCLLTVALAFVPLLSAVEVVSEKPGVCPKPRTDIAVEVGCLDQCSTDSECEGNLKCCFDGCGRVCEPKRKDKRGLCPSPSGFGPCVEMCTFDEDCKEDDKCCSNGCGHTCQRPVIKSKPGSCPDTSPFFTTCKKECTDDSQCPENLKCCFSSCGLQCIPPEHGNSPQ</sequence>
<dbReference type="Gene3D" id="4.10.75.10">
    <property type="entry name" value="Elafin-like"/>
    <property type="match status" value="3"/>
</dbReference>
<dbReference type="SMART" id="SM00217">
    <property type="entry name" value="WAP"/>
    <property type="match status" value="3"/>
</dbReference>
<dbReference type="GO" id="GO:0005615">
    <property type="term" value="C:extracellular space"/>
    <property type="evidence" value="ECO:0007669"/>
    <property type="project" value="TreeGrafter"/>
</dbReference>
<reference evidence="3" key="2">
    <citation type="submission" date="2025-09" db="UniProtKB">
        <authorList>
            <consortium name="Ensembl"/>
        </authorList>
    </citation>
    <scope>IDENTIFICATION</scope>
</reference>
<dbReference type="STRING" id="409849.ENSPMGP00000000269"/>
<dbReference type="InterPro" id="IPR036645">
    <property type="entry name" value="Elafin-like_sf"/>
</dbReference>
<dbReference type="GO" id="GO:0019731">
    <property type="term" value="P:antibacterial humoral response"/>
    <property type="evidence" value="ECO:0007669"/>
    <property type="project" value="TreeGrafter"/>
</dbReference>
<dbReference type="InterPro" id="IPR050514">
    <property type="entry name" value="WAP_four-disulfide_core"/>
</dbReference>